<keyword evidence="2" id="KW-1185">Reference proteome</keyword>
<dbReference type="EMBL" id="BAABME010003927">
    <property type="protein sequence ID" value="GAA0160591.1"/>
    <property type="molecule type" value="Genomic_DNA"/>
</dbReference>
<comment type="caution">
    <text evidence="1">The sequence shown here is derived from an EMBL/GenBank/DDBJ whole genome shotgun (WGS) entry which is preliminary data.</text>
</comment>
<gene>
    <name evidence="1" type="ORF">LIER_17111</name>
</gene>
<proteinExistence type="predicted"/>
<sequence length="74" mass="8151">MVGEPRRRDGGVAVLRRAVSGFGATWGSSKHGRSRGFQSVSEQGILERGRSRGLMWFSFEGGGWKWRKADLALA</sequence>
<evidence type="ECO:0000313" key="2">
    <source>
        <dbReference type="Proteomes" id="UP001454036"/>
    </source>
</evidence>
<organism evidence="1 2">
    <name type="scientific">Lithospermum erythrorhizon</name>
    <name type="common">Purple gromwell</name>
    <name type="synonym">Lithospermum officinale var. erythrorhizon</name>
    <dbReference type="NCBI Taxonomy" id="34254"/>
    <lineage>
        <taxon>Eukaryota</taxon>
        <taxon>Viridiplantae</taxon>
        <taxon>Streptophyta</taxon>
        <taxon>Embryophyta</taxon>
        <taxon>Tracheophyta</taxon>
        <taxon>Spermatophyta</taxon>
        <taxon>Magnoliopsida</taxon>
        <taxon>eudicotyledons</taxon>
        <taxon>Gunneridae</taxon>
        <taxon>Pentapetalae</taxon>
        <taxon>asterids</taxon>
        <taxon>lamiids</taxon>
        <taxon>Boraginales</taxon>
        <taxon>Boraginaceae</taxon>
        <taxon>Boraginoideae</taxon>
        <taxon>Lithospermeae</taxon>
        <taxon>Lithospermum</taxon>
    </lineage>
</organism>
<name>A0AAV3QBJ5_LITER</name>
<accession>A0AAV3QBJ5</accession>
<evidence type="ECO:0000313" key="1">
    <source>
        <dbReference type="EMBL" id="GAA0160591.1"/>
    </source>
</evidence>
<reference evidence="1 2" key="1">
    <citation type="submission" date="2024-01" db="EMBL/GenBank/DDBJ databases">
        <title>The complete chloroplast genome sequence of Lithospermum erythrorhizon: insights into the phylogenetic relationship among Boraginaceae species and the maternal lineages of purple gromwells.</title>
        <authorList>
            <person name="Okada T."/>
            <person name="Watanabe K."/>
        </authorList>
    </citation>
    <scope>NUCLEOTIDE SEQUENCE [LARGE SCALE GENOMIC DNA]</scope>
</reference>
<protein>
    <submittedName>
        <fullName evidence="1">Uncharacterized protein</fullName>
    </submittedName>
</protein>
<dbReference type="Proteomes" id="UP001454036">
    <property type="component" value="Unassembled WGS sequence"/>
</dbReference>
<dbReference type="AlphaFoldDB" id="A0AAV3QBJ5"/>